<evidence type="ECO:0000313" key="2">
    <source>
        <dbReference type="Proteomes" id="UP000323824"/>
    </source>
</evidence>
<reference evidence="1 2" key="2">
    <citation type="submission" date="2019-09" db="EMBL/GenBank/DDBJ databases">
        <title>Complete Genome Sequence and Methylome Analysis of free living Spirochaetas.</title>
        <authorList>
            <person name="Leshcheva N."/>
            <person name="Mikheeva N."/>
        </authorList>
    </citation>
    <scope>NUCLEOTIDE SEQUENCE [LARGE SCALE GENOMIC DNA]</scope>
    <source>
        <strain evidence="1 2">P</strain>
    </source>
</reference>
<dbReference type="RefSeq" id="WP_149569479.1">
    <property type="nucleotide sequence ID" value="NZ_CP035807.1"/>
</dbReference>
<dbReference type="AlphaFoldDB" id="A0A5C1QI82"/>
<keyword evidence="2" id="KW-1185">Reference proteome</keyword>
<dbReference type="Proteomes" id="UP000323824">
    <property type="component" value="Chromosome"/>
</dbReference>
<protein>
    <submittedName>
        <fullName evidence="1">Uncharacterized protein</fullName>
    </submittedName>
</protein>
<sequence>MRRLYSLDDKAKKKLLKLKNLRIQRKIVTTHMRTGNTSKNIELDIVTHTNSILGNVEDWLTFEGESKIGLTKTYYYSFYREDYLNEMKEFINNLS</sequence>
<evidence type="ECO:0000313" key="1">
    <source>
        <dbReference type="EMBL" id="QEN06246.1"/>
    </source>
</evidence>
<reference evidence="1 2" key="1">
    <citation type="submission" date="2019-02" db="EMBL/GenBank/DDBJ databases">
        <authorList>
            <person name="Fomenkov A."/>
            <person name="Dubinina G."/>
            <person name="Grabovich M."/>
            <person name="Vincze T."/>
            <person name="Roberts R.J."/>
        </authorList>
    </citation>
    <scope>NUCLEOTIDE SEQUENCE [LARGE SCALE GENOMIC DNA]</scope>
    <source>
        <strain evidence="1 2">P</strain>
    </source>
</reference>
<gene>
    <name evidence="1" type="ORF">EW093_16635</name>
</gene>
<name>A0A5C1QI82_9SPIO</name>
<accession>A0A5C1QI82</accession>
<organism evidence="1 2">
    <name type="scientific">Thiospirochaeta perfilievii</name>
    <dbReference type="NCBI Taxonomy" id="252967"/>
    <lineage>
        <taxon>Bacteria</taxon>
        <taxon>Pseudomonadati</taxon>
        <taxon>Spirochaetota</taxon>
        <taxon>Spirochaetia</taxon>
        <taxon>Spirochaetales</taxon>
        <taxon>Spirochaetaceae</taxon>
        <taxon>Thiospirochaeta</taxon>
    </lineage>
</organism>
<dbReference type="EMBL" id="CP035807">
    <property type="protein sequence ID" value="QEN06246.1"/>
    <property type="molecule type" value="Genomic_DNA"/>
</dbReference>
<dbReference type="KEGG" id="sper:EW093_16635"/>
<proteinExistence type="predicted"/>